<name>A0ABW4TE50_9ACTN</name>
<evidence type="ECO:0000256" key="2">
    <source>
        <dbReference type="SAM" id="SignalP"/>
    </source>
</evidence>
<dbReference type="Proteomes" id="UP001597368">
    <property type="component" value="Unassembled WGS sequence"/>
</dbReference>
<dbReference type="EMBL" id="JBHUFV010000083">
    <property type="protein sequence ID" value="MFD1939534.1"/>
    <property type="molecule type" value="Genomic_DNA"/>
</dbReference>
<dbReference type="Pfam" id="PF13349">
    <property type="entry name" value="DUF4097"/>
    <property type="match status" value="1"/>
</dbReference>
<proteinExistence type="predicted"/>
<comment type="caution">
    <text evidence="4">The sequence shown here is derived from an EMBL/GenBank/DDBJ whole genome shotgun (WGS) entry which is preliminary data.</text>
</comment>
<dbReference type="PROSITE" id="PS51257">
    <property type="entry name" value="PROKAR_LIPOPROTEIN"/>
    <property type="match status" value="1"/>
</dbReference>
<evidence type="ECO:0000256" key="1">
    <source>
        <dbReference type="SAM" id="MobiDB-lite"/>
    </source>
</evidence>
<organism evidence="4 5">
    <name type="scientific">Nonomuraea mangrovi</name>
    <dbReference type="NCBI Taxonomy" id="2316207"/>
    <lineage>
        <taxon>Bacteria</taxon>
        <taxon>Bacillati</taxon>
        <taxon>Actinomycetota</taxon>
        <taxon>Actinomycetes</taxon>
        <taxon>Streptosporangiales</taxon>
        <taxon>Streptosporangiaceae</taxon>
        <taxon>Nonomuraea</taxon>
    </lineage>
</organism>
<feature type="region of interest" description="Disordered" evidence="1">
    <location>
        <begin position="173"/>
        <end position="230"/>
    </location>
</feature>
<reference evidence="5" key="1">
    <citation type="journal article" date="2019" name="Int. J. Syst. Evol. Microbiol.">
        <title>The Global Catalogue of Microorganisms (GCM) 10K type strain sequencing project: providing services to taxonomists for standard genome sequencing and annotation.</title>
        <authorList>
            <consortium name="The Broad Institute Genomics Platform"/>
            <consortium name="The Broad Institute Genome Sequencing Center for Infectious Disease"/>
            <person name="Wu L."/>
            <person name="Ma J."/>
        </authorList>
    </citation>
    <scope>NUCLEOTIDE SEQUENCE [LARGE SCALE GENOMIC DNA]</scope>
    <source>
        <strain evidence="5">ICMP 6774ER</strain>
    </source>
</reference>
<feature type="chain" id="PRO_5045340004" evidence="2">
    <location>
        <begin position="28"/>
        <end position="230"/>
    </location>
</feature>
<dbReference type="InterPro" id="IPR025164">
    <property type="entry name" value="Toastrack_DUF4097"/>
</dbReference>
<accession>A0ABW4TE50</accession>
<feature type="domain" description="DUF4097" evidence="3">
    <location>
        <begin position="121"/>
        <end position="227"/>
    </location>
</feature>
<sequence length="230" mass="24100">MKTKKTIVMAGLLGLGVLLTGCGVAGAEERDTASYEVTDKVAGVKIEGDSGAIVVTESDRQGIHVTETLTWRKNKPKPTHVVQGDTLVLTFTCPPSVGLASCDVGYEVEVPRGLRIRAGSDSGEVTLRALSGEVEAESDSGRIEARDLTAKRVTAESDSGDLTLVFAGQPDRVKTRTDSGQTEVRVPQGPYNITTETDSGSKKIGAKADTSASRVIDMSSDSGDLEVTAS</sequence>
<gene>
    <name evidence="4" type="ORF">ACFSKW_49535</name>
</gene>
<dbReference type="RefSeq" id="WP_379581892.1">
    <property type="nucleotide sequence ID" value="NZ_JBHUFV010000083.1"/>
</dbReference>
<protein>
    <submittedName>
        <fullName evidence="4">DUF4097 family beta strand repeat-containing protein</fullName>
    </submittedName>
</protein>
<keyword evidence="2" id="KW-0732">Signal</keyword>
<evidence type="ECO:0000313" key="4">
    <source>
        <dbReference type="EMBL" id="MFD1939534.1"/>
    </source>
</evidence>
<keyword evidence="5" id="KW-1185">Reference proteome</keyword>
<evidence type="ECO:0000259" key="3">
    <source>
        <dbReference type="Pfam" id="PF13349"/>
    </source>
</evidence>
<feature type="signal peptide" evidence="2">
    <location>
        <begin position="1"/>
        <end position="27"/>
    </location>
</feature>
<dbReference type="Gene3D" id="2.160.20.120">
    <property type="match status" value="1"/>
</dbReference>
<evidence type="ECO:0000313" key="5">
    <source>
        <dbReference type="Proteomes" id="UP001597368"/>
    </source>
</evidence>